<dbReference type="OMA" id="VCSTHAA"/>
<dbReference type="EC" id="4.2.1.96" evidence="3"/>
<keyword evidence="8" id="KW-1185">Reference proteome</keyword>
<evidence type="ECO:0000256" key="1">
    <source>
        <dbReference type="ARBA" id="ARBA00001554"/>
    </source>
</evidence>
<dbReference type="RefSeq" id="XP_003063416.1">
    <property type="nucleotide sequence ID" value="XM_003063370.1"/>
</dbReference>
<dbReference type="GeneID" id="9688650"/>
<evidence type="ECO:0000313" key="8">
    <source>
        <dbReference type="Proteomes" id="UP000001876"/>
    </source>
</evidence>
<dbReference type="OrthoDB" id="277398at2759"/>
<sequence>MPSASLRSLGFALAHRALARARLVSASTSSRARARAPSSASSSSSSSLGSATRLPRASPSPPTRARAMSGDANGAAELAAMSCKALGACSKDTPRLAADEIATRLASLGPTWTLDPAGLAIKRAFVAKNWRCAIDFVNALSDVAESEVRPIHWSPYDRVGVVNAGHHPDVAVRNYREVEVVCSTHAAGGLTLHDFVLAAKVDALPVTYSPKWARENGLAP</sequence>
<keyword evidence="4" id="KW-0456">Lyase</keyword>
<dbReference type="KEGG" id="mpp:MICPUCDRAFT_70770"/>
<gene>
    <name evidence="7" type="ORF">MICPUCDRAFT_70770</name>
</gene>
<dbReference type="InterPro" id="IPR001533">
    <property type="entry name" value="Pterin_deHydtase"/>
</dbReference>
<dbReference type="EMBL" id="GG663748">
    <property type="protein sequence ID" value="EEH52552.1"/>
    <property type="molecule type" value="Genomic_DNA"/>
</dbReference>
<evidence type="ECO:0000313" key="7">
    <source>
        <dbReference type="EMBL" id="EEH52552.1"/>
    </source>
</evidence>
<feature type="compositionally biased region" description="Low complexity" evidence="6">
    <location>
        <begin position="26"/>
        <end position="69"/>
    </location>
</feature>
<dbReference type="STRING" id="564608.C1N5S8"/>
<comment type="catalytic activity">
    <reaction evidence="1">
        <text>(4aS,6R)-4a-hydroxy-L-erythro-5,6,7,8-tetrahydrobiopterin = (6R)-L-erythro-6,7-dihydrobiopterin + H2O</text>
        <dbReference type="Rhea" id="RHEA:11920"/>
        <dbReference type="ChEBI" id="CHEBI:15377"/>
        <dbReference type="ChEBI" id="CHEBI:15642"/>
        <dbReference type="ChEBI" id="CHEBI:43120"/>
        <dbReference type="EC" id="4.2.1.96"/>
    </reaction>
</comment>
<evidence type="ECO:0000256" key="3">
    <source>
        <dbReference type="ARBA" id="ARBA00013252"/>
    </source>
</evidence>
<organism evidence="8">
    <name type="scientific">Micromonas pusilla (strain CCMP1545)</name>
    <name type="common">Picoplanktonic green alga</name>
    <dbReference type="NCBI Taxonomy" id="564608"/>
    <lineage>
        <taxon>Eukaryota</taxon>
        <taxon>Viridiplantae</taxon>
        <taxon>Chlorophyta</taxon>
        <taxon>Mamiellophyceae</taxon>
        <taxon>Mamiellales</taxon>
        <taxon>Mamiellaceae</taxon>
        <taxon>Micromonas</taxon>
    </lineage>
</organism>
<evidence type="ECO:0000256" key="6">
    <source>
        <dbReference type="SAM" id="MobiDB-lite"/>
    </source>
</evidence>
<evidence type="ECO:0000256" key="5">
    <source>
        <dbReference type="ARBA" id="ARBA00030497"/>
    </source>
</evidence>
<dbReference type="AlphaFoldDB" id="C1N5S8"/>
<dbReference type="Proteomes" id="UP000001876">
    <property type="component" value="Unassembled WGS sequence"/>
</dbReference>
<dbReference type="PANTHER" id="PTHR12599:SF0">
    <property type="entry name" value="PTERIN-4-ALPHA-CARBINOLAMINE DEHYDRATASE"/>
    <property type="match status" value="1"/>
</dbReference>
<dbReference type="Gene3D" id="3.30.1360.20">
    <property type="entry name" value="Transcriptional coactivator/pterin dehydratase"/>
    <property type="match status" value="1"/>
</dbReference>
<dbReference type="GO" id="GO:0008124">
    <property type="term" value="F:4-alpha-hydroxytetrahydrobiopterin dehydratase activity"/>
    <property type="evidence" value="ECO:0007669"/>
    <property type="project" value="UniProtKB-EC"/>
</dbReference>
<feature type="region of interest" description="Disordered" evidence="6">
    <location>
        <begin position="26"/>
        <end position="71"/>
    </location>
</feature>
<evidence type="ECO:0000256" key="4">
    <source>
        <dbReference type="ARBA" id="ARBA00023239"/>
    </source>
</evidence>
<dbReference type="GO" id="GO:0006729">
    <property type="term" value="P:tetrahydrobiopterin biosynthetic process"/>
    <property type="evidence" value="ECO:0007669"/>
    <property type="project" value="InterPro"/>
</dbReference>
<comment type="similarity">
    <text evidence="2">Belongs to the pterin-4-alpha-carbinolamine dehydratase family.</text>
</comment>
<dbReference type="SUPFAM" id="SSF55248">
    <property type="entry name" value="PCD-like"/>
    <property type="match status" value="1"/>
</dbReference>
<protein>
    <recommendedName>
        <fullName evidence="3">4a-hydroxytetrahydrobiopterin dehydratase</fullName>
        <ecNumber evidence="3">4.2.1.96</ecNumber>
    </recommendedName>
    <alternativeName>
        <fullName evidence="5">4-alpha-hydroxy-tetrahydropterin dehydratase</fullName>
    </alternativeName>
</protein>
<reference evidence="7 8" key="1">
    <citation type="journal article" date="2009" name="Science">
        <title>Green evolution and dynamic adaptations revealed by genomes of the marine picoeukaryotes Micromonas.</title>
        <authorList>
            <person name="Worden A.Z."/>
            <person name="Lee J.H."/>
            <person name="Mock T."/>
            <person name="Rouze P."/>
            <person name="Simmons M.P."/>
            <person name="Aerts A.L."/>
            <person name="Allen A.E."/>
            <person name="Cuvelier M.L."/>
            <person name="Derelle E."/>
            <person name="Everett M.V."/>
            <person name="Foulon E."/>
            <person name="Grimwood J."/>
            <person name="Gundlach H."/>
            <person name="Henrissat B."/>
            <person name="Napoli C."/>
            <person name="McDonald S.M."/>
            <person name="Parker M.S."/>
            <person name="Rombauts S."/>
            <person name="Salamov A."/>
            <person name="Von Dassow P."/>
            <person name="Badger J.H."/>
            <person name="Coutinho P.M."/>
            <person name="Demir E."/>
            <person name="Dubchak I."/>
            <person name="Gentemann C."/>
            <person name="Eikrem W."/>
            <person name="Gready J.E."/>
            <person name="John U."/>
            <person name="Lanier W."/>
            <person name="Lindquist E.A."/>
            <person name="Lucas S."/>
            <person name="Mayer K.F."/>
            <person name="Moreau H."/>
            <person name="Not F."/>
            <person name="Otillar R."/>
            <person name="Panaud O."/>
            <person name="Pangilinan J."/>
            <person name="Paulsen I."/>
            <person name="Piegu B."/>
            <person name="Poliakov A."/>
            <person name="Robbens S."/>
            <person name="Schmutz J."/>
            <person name="Toulza E."/>
            <person name="Wyss T."/>
            <person name="Zelensky A."/>
            <person name="Zhou K."/>
            <person name="Armbrust E.V."/>
            <person name="Bhattacharya D."/>
            <person name="Goodenough U.W."/>
            <person name="Van de Peer Y."/>
            <person name="Grigoriev I.V."/>
        </authorList>
    </citation>
    <scope>NUCLEOTIDE SEQUENCE [LARGE SCALE GENOMIC DNA]</scope>
    <source>
        <strain evidence="7 8">CCMP1545</strain>
    </source>
</reference>
<dbReference type="Pfam" id="PF01329">
    <property type="entry name" value="Pterin_4a"/>
    <property type="match status" value="2"/>
</dbReference>
<proteinExistence type="inferred from homology"/>
<dbReference type="eggNOG" id="KOG4073">
    <property type="taxonomic scope" value="Eukaryota"/>
</dbReference>
<dbReference type="PANTHER" id="PTHR12599">
    <property type="entry name" value="PTERIN-4-ALPHA-CARBINOLAMINE DEHYDRATASE"/>
    <property type="match status" value="1"/>
</dbReference>
<evidence type="ECO:0000256" key="2">
    <source>
        <dbReference type="ARBA" id="ARBA00006472"/>
    </source>
</evidence>
<name>C1N5S8_MICPC</name>
<accession>C1N5S8</accession>
<dbReference type="InterPro" id="IPR036428">
    <property type="entry name" value="PCD_sf"/>
</dbReference>